<comment type="caution">
    <text evidence="3">The sequence shown here is derived from an EMBL/GenBank/DDBJ whole genome shotgun (WGS) entry which is preliminary data.</text>
</comment>
<organism evidence="3 4">
    <name type="scientific">Niastella yeongjuensis</name>
    <dbReference type="NCBI Taxonomy" id="354355"/>
    <lineage>
        <taxon>Bacteria</taxon>
        <taxon>Pseudomonadati</taxon>
        <taxon>Bacteroidota</taxon>
        <taxon>Chitinophagia</taxon>
        <taxon>Chitinophagales</taxon>
        <taxon>Chitinophagaceae</taxon>
        <taxon>Niastella</taxon>
    </lineage>
</organism>
<dbReference type="RefSeq" id="WP_081197431.1">
    <property type="nucleotide sequence ID" value="NZ_FOCZ01000003.1"/>
</dbReference>
<evidence type="ECO:0008006" key="5">
    <source>
        <dbReference type="Google" id="ProtNLM"/>
    </source>
</evidence>
<dbReference type="EMBL" id="LVXG01000003">
    <property type="protein sequence ID" value="OQP54600.1"/>
    <property type="molecule type" value="Genomic_DNA"/>
</dbReference>
<feature type="transmembrane region" description="Helical" evidence="2">
    <location>
        <begin position="23"/>
        <end position="41"/>
    </location>
</feature>
<keyword evidence="2" id="KW-0472">Membrane</keyword>
<protein>
    <recommendedName>
        <fullName evidence="5">Chromosome segregation protein SMC</fullName>
    </recommendedName>
</protein>
<dbReference type="STRING" id="354355.SAMN05660816_01871"/>
<accession>A0A1V9F857</accession>
<dbReference type="Proteomes" id="UP000192610">
    <property type="component" value="Unassembled WGS sequence"/>
</dbReference>
<feature type="coiled-coil region" evidence="1">
    <location>
        <begin position="85"/>
        <end position="182"/>
    </location>
</feature>
<gene>
    <name evidence="3" type="ORF">A4H97_21785</name>
</gene>
<dbReference type="SUPFAM" id="SSF58100">
    <property type="entry name" value="Bacterial hemolysins"/>
    <property type="match status" value="1"/>
</dbReference>
<keyword evidence="2" id="KW-0812">Transmembrane</keyword>
<dbReference type="AlphaFoldDB" id="A0A1V9F857"/>
<name>A0A1V9F857_9BACT</name>
<keyword evidence="2" id="KW-1133">Transmembrane helix</keyword>
<evidence type="ECO:0000256" key="2">
    <source>
        <dbReference type="SAM" id="Phobius"/>
    </source>
</evidence>
<dbReference type="OrthoDB" id="1115172at2"/>
<proteinExistence type="predicted"/>
<keyword evidence="4" id="KW-1185">Reference proteome</keyword>
<evidence type="ECO:0000256" key="1">
    <source>
        <dbReference type="SAM" id="Coils"/>
    </source>
</evidence>
<reference evidence="4" key="1">
    <citation type="submission" date="2016-04" db="EMBL/GenBank/DDBJ databases">
        <authorList>
            <person name="Chen L."/>
            <person name="Zhuang W."/>
            <person name="Wang G."/>
        </authorList>
    </citation>
    <scope>NUCLEOTIDE SEQUENCE [LARGE SCALE GENOMIC DNA]</scope>
    <source>
        <strain evidence="4">17621</strain>
    </source>
</reference>
<sequence>MSTTNYPSASPQGAPPKRDSKNLIIGLLAVGILGTWGYFLWDKNKSDQKITQLQTQYVAVDSSKNELQKSFDAALTRLDSLTGYNNELEGKVNDKTSEITKLKGQIGSILKKQRLSEAEKKKAQSLIGELNDKIANLEAEVARLTQENQTLTTEKTQLTADKEKLTTDLQTTTQQKDELANKVDIASTLNASNISVTPVNEKKGGKESETTSAKKVDKLVIAMDVANRIAQSGSTDVYVCITGPDGQPVAVEALGSGKFTTREEGEKLFTAKVPVDFEAGKAKHVEFAWKQNSPFKQGNYKIEVYHNGFKIGEATRSLKKGGIFG</sequence>
<evidence type="ECO:0000313" key="4">
    <source>
        <dbReference type="Proteomes" id="UP000192610"/>
    </source>
</evidence>
<evidence type="ECO:0000313" key="3">
    <source>
        <dbReference type="EMBL" id="OQP54600.1"/>
    </source>
</evidence>
<keyword evidence="1" id="KW-0175">Coiled coil</keyword>
<dbReference type="Gene3D" id="1.10.287.1490">
    <property type="match status" value="1"/>
</dbReference>